<reference evidence="3" key="1">
    <citation type="submission" date="2022-08" db="EMBL/GenBank/DDBJ databases">
        <title>A Global Phylogenomic Analysis of the Shiitake Genus Lentinula.</title>
        <authorList>
            <consortium name="DOE Joint Genome Institute"/>
            <person name="Sierra-Patev S."/>
            <person name="Min B."/>
            <person name="Naranjo-Ortiz M."/>
            <person name="Looney B."/>
            <person name="Konkel Z."/>
            <person name="Slot J.C."/>
            <person name="Sakamoto Y."/>
            <person name="Steenwyk J.L."/>
            <person name="Rokas A."/>
            <person name="Carro J."/>
            <person name="Camarero S."/>
            <person name="Ferreira P."/>
            <person name="Molpeceres G."/>
            <person name="Ruiz-Duenas F.J."/>
            <person name="Serrano A."/>
            <person name="Henrissat B."/>
            <person name="Drula E."/>
            <person name="Hughes K.W."/>
            <person name="Mata J.L."/>
            <person name="Ishikawa N.K."/>
            <person name="Vargas-Isla R."/>
            <person name="Ushijima S."/>
            <person name="Smith C.A."/>
            <person name="Ahrendt S."/>
            <person name="Andreopoulos W."/>
            <person name="He G."/>
            <person name="Labutti K."/>
            <person name="Lipzen A."/>
            <person name="Ng V."/>
            <person name="Riley R."/>
            <person name="Sandor L."/>
            <person name="Barry K."/>
            <person name="Martinez A.T."/>
            <person name="Xiao Y."/>
            <person name="Gibbons J.G."/>
            <person name="Terashima K."/>
            <person name="Grigoriev I.V."/>
            <person name="Hibbett D.S."/>
        </authorList>
    </citation>
    <scope>NUCLEOTIDE SEQUENCE</scope>
    <source>
        <strain evidence="3">JLM2183</strain>
    </source>
</reference>
<protein>
    <recommendedName>
        <fullName evidence="2">RNB domain-containing protein</fullName>
    </recommendedName>
</protein>
<dbReference type="GO" id="GO:0000175">
    <property type="term" value="F:3'-5'-RNA exonuclease activity"/>
    <property type="evidence" value="ECO:0007669"/>
    <property type="project" value="TreeGrafter"/>
</dbReference>
<dbReference type="Proteomes" id="UP001150266">
    <property type="component" value="Unassembled WGS sequence"/>
</dbReference>
<dbReference type="SMART" id="SM00955">
    <property type="entry name" value="RNB"/>
    <property type="match status" value="1"/>
</dbReference>
<dbReference type="InterPro" id="IPR050180">
    <property type="entry name" value="RNR_Ribonuclease"/>
</dbReference>
<dbReference type="EMBL" id="JAOTPV010000010">
    <property type="protein sequence ID" value="KAJ4477417.1"/>
    <property type="molecule type" value="Genomic_DNA"/>
</dbReference>
<feature type="domain" description="RNB" evidence="2">
    <location>
        <begin position="365"/>
        <end position="736"/>
    </location>
</feature>
<accession>A0A9W9AA43</accession>
<dbReference type="GO" id="GO:0006402">
    <property type="term" value="P:mRNA catabolic process"/>
    <property type="evidence" value="ECO:0007669"/>
    <property type="project" value="TreeGrafter"/>
</dbReference>
<dbReference type="InterPro" id="IPR012340">
    <property type="entry name" value="NA-bd_OB-fold"/>
</dbReference>
<sequence length="909" mass="101175">MLAYYSLTSTGEVWEHYEDDVFFSVPAFVEKGLAGRCGGGGGAISEMAETKQELKARVEVLKKIRGAEKDIENAMNVLMSRQGGEGGLDVYEITRAQDGTWGETTVGEVARLFGPGNRKHKYSTPSPIRLPTFAHTFAAHKYLVSNPLYFVLAHDYSTSKRVRVRPSADVRMLREVEAWVRAGRRSGAQGATNPLESFISQCRARRRQNPLMNLIAPPTRTVFSSPLHASPPLPLHASTWSPASLTLLTFLLQSLKPQHHAQSDPYLLGMEYIIKKIYTDEQVDNVSDEVVHRLLIEVGGIEPWRDLTEVRALAEGEIYLGLGRGLEGWDTEERVVEKSTPPSPPSTPVLGPEDFYPADPVEHLRYDFGDMQVYVIDDVDAKELDDGISYSPSPSQIWIHIHIADPTSLLPPTHILSKHAERMTESMYLVHRTFPMLPRAFTHHTRFGFSLGCTSTATTTTTKPETPQPTLTFSVRLDIETAEILEYKIRPGLVRNLVICTYDDVDSALGFGAGGGEKWKKPFEPTPPAPAPPTTPPAATLSSTPNPLSLLYKASQSLVKRRYKDGEVPVYAYTGFPFFQSFPPLNSSSSSSSSSSPTPSQLTPYLSQYLTTSQHILDTHSRSLVAECMKLASRACSMFCRDNDVPILRRWADPPLVSGQKGLAELLERRTTEGYLLWDDDRTHILGESSAGYTLDLRGHWGLGIPDHEGYVRCTSPLRRYADLVVHWQLKAALIAANKASASCTTPSYHTRSTSYLYTPTDLESFAIKNKAAERFRKRIAGQHEAWWNVVWLMRYLEWWQSFSGGRTYQFTPTSMVSSSSPSPFSTLPNPFLTLTATLTSLPSPNRDSKKWQVPVYLTSLGIKAVLIESSSPSPYNIKQLQIGDTVPVQVNAMRLGVRPQVQVVPRTV</sequence>
<dbReference type="PANTHER" id="PTHR23355">
    <property type="entry name" value="RIBONUCLEASE"/>
    <property type="match status" value="1"/>
</dbReference>
<evidence type="ECO:0000256" key="1">
    <source>
        <dbReference type="SAM" id="MobiDB-lite"/>
    </source>
</evidence>
<dbReference type="SUPFAM" id="SSF50249">
    <property type="entry name" value="Nucleic acid-binding proteins"/>
    <property type="match status" value="1"/>
</dbReference>
<evidence type="ECO:0000259" key="2">
    <source>
        <dbReference type="SMART" id="SM00955"/>
    </source>
</evidence>
<feature type="compositionally biased region" description="Pro residues" evidence="1">
    <location>
        <begin position="524"/>
        <end position="536"/>
    </location>
</feature>
<dbReference type="InterPro" id="IPR001900">
    <property type="entry name" value="RNase_II/R"/>
</dbReference>
<comment type="caution">
    <text evidence="3">The sequence shown here is derived from an EMBL/GenBank/DDBJ whole genome shotgun (WGS) entry which is preliminary data.</text>
</comment>
<feature type="region of interest" description="Disordered" evidence="1">
    <location>
        <begin position="519"/>
        <end position="544"/>
    </location>
</feature>
<dbReference type="Pfam" id="PF00773">
    <property type="entry name" value="RNB"/>
    <property type="match status" value="1"/>
</dbReference>
<dbReference type="GO" id="GO:0000932">
    <property type="term" value="C:P-body"/>
    <property type="evidence" value="ECO:0007669"/>
    <property type="project" value="TreeGrafter"/>
</dbReference>
<organism evidence="3 4">
    <name type="scientific">Lentinula aciculospora</name>
    <dbReference type="NCBI Taxonomy" id="153920"/>
    <lineage>
        <taxon>Eukaryota</taxon>
        <taxon>Fungi</taxon>
        <taxon>Dikarya</taxon>
        <taxon>Basidiomycota</taxon>
        <taxon>Agaricomycotina</taxon>
        <taxon>Agaricomycetes</taxon>
        <taxon>Agaricomycetidae</taxon>
        <taxon>Agaricales</taxon>
        <taxon>Marasmiineae</taxon>
        <taxon>Omphalotaceae</taxon>
        <taxon>Lentinula</taxon>
    </lineage>
</organism>
<name>A0A9W9AA43_9AGAR</name>
<dbReference type="GO" id="GO:0003723">
    <property type="term" value="F:RNA binding"/>
    <property type="evidence" value="ECO:0007669"/>
    <property type="project" value="InterPro"/>
</dbReference>
<proteinExistence type="predicted"/>
<evidence type="ECO:0000313" key="4">
    <source>
        <dbReference type="Proteomes" id="UP001150266"/>
    </source>
</evidence>
<evidence type="ECO:0000313" key="3">
    <source>
        <dbReference type="EMBL" id="KAJ4477417.1"/>
    </source>
</evidence>
<dbReference type="AlphaFoldDB" id="A0A9W9AA43"/>
<keyword evidence="4" id="KW-1185">Reference proteome</keyword>
<gene>
    <name evidence="3" type="ORF">J3R30DRAFT_3334149</name>
</gene>
<dbReference type="OrthoDB" id="2285229at2759"/>
<dbReference type="PANTHER" id="PTHR23355:SF65">
    <property type="entry name" value="EXORIBONUCLEASE CYT-4, PUTATIVE (AFU_ORTHOLOGUE AFUA_7G01550)-RELATED"/>
    <property type="match status" value="1"/>
</dbReference>